<dbReference type="Pfam" id="PF00501">
    <property type="entry name" value="AMP-binding"/>
    <property type="match status" value="1"/>
</dbReference>
<dbReference type="STRING" id="1089305.SAMN05444148_2128"/>
<keyword evidence="3" id="KW-1185">Reference proteome</keyword>
<dbReference type="Proteomes" id="UP000184522">
    <property type="component" value="Unassembled WGS sequence"/>
</dbReference>
<dbReference type="PANTHER" id="PTHR43201:SF32">
    <property type="entry name" value="2-SUCCINYLBENZOATE--COA LIGASE, CHLOROPLASTIC_PEROXISOMAL"/>
    <property type="match status" value="1"/>
</dbReference>
<dbReference type="InterPro" id="IPR042099">
    <property type="entry name" value="ANL_N_sf"/>
</dbReference>
<feature type="domain" description="AMP-dependent synthetase/ligase" evidence="1">
    <location>
        <begin position="47"/>
        <end position="219"/>
    </location>
</feature>
<dbReference type="SUPFAM" id="SSF56801">
    <property type="entry name" value="Acetyl-CoA synthetase-like"/>
    <property type="match status" value="1"/>
</dbReference>
<dbReference type="PANTHER" id="PTHR43201">
    <property type="entry name" value="ACYL-COA SYNTHETASE"/>
    <property type="match status" value="1"/>
</dbReference>
<accession>A0A1M5TD54</accession>
<dbReference type="OrthoDB" id="8870348at2"/>
<name>A0A1M5TD54_9FLAO</name>
<gene>
    <name evidence="2" type="ORF">SAMN05444148_2128</name>
</gene>
<proteinExistence type="predicted"/>
<organism evidence="2 3">
    <name type="scientific">Winogradskyella jejuensis</name>
    <dbReference type="NCBI Taxonomy" id="1089305"/>
    <lineage>
        <taxon>Bacteria</taxon>
        <taxon>Pseudomonadati</taxon>
        <taxon>Bacteroidota</taxon>
        <taxon>Flavobacteriia</taxon>
        <taxon>Flavobacteriales</taxon>
        <taxon>Flavobacteriaceae</taxon>
        <taxon>Winogradskyella</taxon>
    </lineage>
</organism>
<protein>
    <submittedName>
        <fullName evidence="2">O-succinylbenzoic acid--CoA ligase</fullName>
    </submittedName>
</protein>
<keyword evidence="2" id="KW-0436">Ligase</keyword>
<dbReference type="GO" id="GO:0006631">
    <property type="term" value="P:fatty acid metabolic process"/>
    <property type="evidence" value="ECO:0007669"/>
    <property type="project" value="TreeGrafter"/>
</dbReference>
<evidence type="ECO:0000313" key="3">
    <source>
        <dbReference type="Proteomes" id="UP000184522"/>
    </source>
</evidence>
<dbReference type="InterPro" id="IPR000873">
    <property type="entry name" value="AMP-dep_synth/lig_dom"/>
</dbReference>
<dbReference type="Gene3D" id="3.30.300.30">
    <property type="match status" value="1"/>
</dbReference>
<dbReference type="InterPro" id="IPR045851">
    <property type="entry name" value="AMP-bd_C_sf"/>
</dbReference>
<dbReference type="AlphaFoldDB" id="A0A1M5TD54"/>
<evidence type="ECO:0000313" key="2">
    <source>
        <dbReference type="EMBL" id="SHH48662.1"/>
    </source>
</evidence>
<dbReference type="GO" id="GO:0031956">
    <property type="term" value="F:medium-chain fatty acid-CoA ligase activity"/>
    <property type="evidence" value="ECO:0007669"/>
    <property type="project" value="TreeGrafter"/>
</dbReference>
<reference evidence="3" key="1">
    <citation type="submission" date="2016-11" db="EMBL/GenBank/DDBJ databases">
        <authorList>
            <person name="Varghese N."/>
            <person name="Submissions S."/>
        </authorList>
    </citation>
    <scope>NUCLEOTIDE SEQUENCE [LARGE SCALE GENOMIC DNA]</scope>
    <source>
        <strain evidence="3">DSM 25330</strain>
    </source>
</reference>
<dbReference type="Gene3D" id="3.40.50.12780">
    <property type="entry name" value="N-terminal domain of ligase-like"/>
    <property type="match status" value="1"/>
</dbReference>
<evidence type="ECO:0000259" key="1">
    <source>
        <dbReference type="Pfam" id="PF00501"/>
    </source>
</evidence>
<dbReference type="EMBL" id="FQWS01000002">
    <property type="protein sequence ID" value="SHH48662.1"/>
    <property type="molecule type" value="Genomic_DNA"/>
</dbReference>
<dbReference type="RefSeq" id="WP_073086242.1">
    <property type="nucleotide sequence ID" value="NZ_FQWS01000002.1"/>
</dbReference>
<sequence>MTPSFNKIHNRFKFNGHHFSHEELKEVAYSLIKEGQPFSQTMGDFLTDWLNNDDFLFVNTSGSTGQPKRIKLQKQAMVNSAIATGDFFGLKPGDTAMNCLPSHYIAGKMMLVRAMILGLEIDCVEPSTHPIFDYEKPYDFCAMIPLQLKHTINYTQNVKTIIIGGSKITQPLVEKIKVSTSLFYETYGMTETVTHVALKRLESKAHKGESVFTALPEVTFKQDERQCLVINAPNLVEDALVTNDVVDLKSETSFIWLGRYDNVINSGGVKLFPEQIEDKLQEVIDERFIVASEAHDSLGEKLILIIENPRDSIDSFKTRLKHLKGLAKFEVPKDIYTIDRFIETASGKVQRKKTINSVLG</sequence>